<gene>
    <name evidence="8" type="ORF">AVEN_137548_1</name>
</gene>
<keyword evidence="6" id="KW-0812">Transmembrane</keyword>
<keyword evidence="3" id="KW-1015">Disulfide bond</keyword>
<dbReference type="PROSITE" id="PS50923">
    <property type="entry name" value="SUSHI"/>
    <property type="match status" value="2"/>
</dbReference>
<dbReference type="Pfam" id="PF00084">
    <property type="entry name" value="Sushi"/>
    <property type="match status" value="1"/>
</dbReference>
<feature type="domain" description="Sushi" evidence="7">
    <location>
        <begin position="374"/>
        <end position="430"/>
    </location>
</feature>
<dbReference type="InterPro" id="IPR000436">
    <property type="entry name" value="Sushi_SCR_CCP_dom"/>
</dbReference>
<sequence length="561" mass="63112">MEYCQYNGDTLIPVYVDMAHFKFDVVGQGPFADVVQKLGEGMPVPVFYSSSDRGSKFRGPSQNKPRQKRANVLAALLLTILAFLCSLQVLDGLCLTSDLPKGVRISQPCGHQARDICHARCIILDAVIWKELVMCMPHGKWSPLPTCQTTHTLELIRCNRVSDMSQENMAACVKIKITVPGTVATPKAICPDILRLFVKFGNCRKKPETDCAVTCRNDYFILMCLVNNRLPGDCNSPAPSLCPELKYAKLVNCSRIQGVTCKIRCPNGKIAYEETFCLSVYEWSPLPACDFRSQCKKQKLPEKLHFLSHRCKNSKALYCRVGCKVRVFSPISLRTSQEVVFIKDIHCSSSGEWRGLPNCERADKFFWDERIKKWQCAKPKLDKHSMIQGTCSYLEGSVCRYKCEKGFSAKGNHTIRCLKKKWHGLHKCEPLLCPKLPDIYELKNNCPPVAHSVCETGCRVGELIGKSIIFCYPSGHWSALPLCVPYRTCPGKISPQIAFVTKCTFKEGEKCQVRCQGRFVLAGSHFVICRKGKWRDVPDCFPESETPIQTNGKSELISHPT</sequence>
<dbReference type="InterPro" id="IPR035976">
    <property type="entry name" value="Sushi/SCR/CCP_sf"/>
</dbReference>
<protein>
    <recommendedName>
        <fullName evidence="7">Sushi domain-containing protein</fullName>
    </recommendedName>
</protein>
<proteinExistence type="predicted"/>
<comment type="caution">
    <text evidence="8">The sequence shown here is derived from an EMBL/GenBank/DDBJ whole genome shotgun (WGS) entry which is preliminary data.</text>
</comment>
<dbReference type="AlphaFoldDB" id="A0A4Y2FKJ2"/>
<evidence type="ECO:0000256" key="6">
    <source>
        <dbReference type="SAM" id="Phobius"/>
    </source>
</evidence>
<evidence type="ECO:0000259" key="7">
    <source>
        <dbReference type="PROSITE" id="PS50923"/>
    </source>
</evidence>
<evidence type="ECO:0000256" key="3">
    <source>
        <dbReference type="ARBA" id="ARBA00023157"/>
    </source>
</evidence>
<evidence type="ECO:0000256" key="1">
    <source>
        <dbReference type="ARBA" id="ARBA00022659"/>
    </source>
</evidence>
<name>A0A4Y2FKJ2_ARAVE</name>
<evidence type="ECO:0000313" key="9">
    <source>
        <dbReference type="Proteomes" id="UP000499080"/>
    </source>
</evidence>
<dbReference type="SMART" id="SM00032">
    <property type="entry name" value="CCP"/>
    <property type="match status" value="5"/>
</dbReference>
<dbReference type="PANTHER" id="PTHR19325:SF575">
    <property type="entry name" value="LOCOMOTION-RELATED PROTEIN HIKARU GENKI"/>
    <property type="match status" value="1"/>
</dbReference>
<keyword evidence="4" id="KW-0325">Glycoprotein</keyword>
<reference evidence="8 9" key="1">
    <citation type="journal article" date="2019" name="Sci. Rep.">
        <title>Orb-weaving spider Araneus ventricosus genome elucidates the spidroin gene catalogue.</title>
        <authorList>
            <person name="Kono N."/>
            <person name="Nakamura H."/>
            <person name="Ohtoshi R."/>
            <person name="Moran D.A.P."/>
            <person name="Shinohara A."/>
            <person name="Yoshida Y."/>
            <person name="Fujiwara M."/>
            <person name="Mori M."/>
            <person name="Tomita M."/>
            <person name="Arakawa K."/>
        </authorList>
    </citation>
    <scope>NUCLEOTIDE SEQUENCE [LARGE SCALE GENOMIC DNA]</scope>
</reference>
<evidence type="ECO:0000256" key="4">
    <source>
        <dbReference type="ARBA" id="ARBA00023180"/>
    </source>
</evidence>
<keyword evidence="6" id="KW-0472">Membrane</keyword>
<keyword evidence="1 5" id="KW-0768">Sushi</keyword>
<dbReference type="PANTHER" id="PTHR19325">
    <property type="entry name" value="COMPLEMENT COMPONENT-RELATED SUSHI DOMAIN-CONTAINING"/>
    <property type="match status" value="1"/>
</dbReference>
<feature type="domain" description="Sushi" evidence="7">
    <location>
        <begin position="487"/>
        <end position="542"/>
    </location>
</feature>
<feature type="transmembrane region" description="Helical" evidence="6">
    <location>
        <begin position="70"/>
        <end position="90"/>
    </location>
</feature>
<evidence type="ECO:0000256" key="5">
    <source>
        <dbReference type="PROSITE-ProRule" id="PRU00302"/>
    </source>
</evidence>
<keyword evidence="6" id="KW-1133">Transmembrane helix</keyword>
<accession>A0A4Y2FKJ2</accession>
<dbReference type="SUPFAM" id="SSF57535">
    <property type="entry name" value="Complement control module/SCR domain"/>
    <property type="match status" value="2"/>
</dbReference>
<comment type="caution">
    <text evidence="5">Lacks conserved residue(s) required for the propagation of feature annotation.</text>
</comment>
<dbReference type="CDD" id="cd00033">
    <property type="entry name" value="CCP"/>
    <property type="match status" value="1"/>
</dbReference>
<keyword evidence="9" id="KW-1185">Reference proteome</keyword>
<organism evidence="8 9">
    <name type="scientific">Araneus ventricosus</name>
    <name type="common">Orbweaver spider</name>
    <name type="synonym">Epeira ventricosa</name>
    <dbReference type="NCBI Taxonomy" id="182803"/>
    <lineage>
        <taxon>Eukaryota</taxon>
        <taxon>Metazoa</taxon>
        <taxon>Ecdysozoa</taxon>
        <taxon>Arthropoda</taxon>
        <taxon>Chelicerata</taxon>
        <taxon>Arachnida</taxon>
        <taxon>Araneae</taxon>
        <taxon>Araneomorphae</taxon>
        <taxon>Entelegynae</taxon>
        <taxon>Araneoidea</taxon>
        <taxon>Araneidae</taxon>
        <taxon>Araneus</taxon>
    </lineage>
</organism>
<keyword evidence="2" id="KW-0677">Repeat</keyword>
<dbReference type="Proteomes" id="UP000499080">
    <property type="component" value="Unassembled WGS sequence"/>
</dbReference>
<dbReference type="EMBL" id="BGPR01000982">
    <property type="protein sequence ID" value="GBM42000.1"/>
    <property type="molecule type" value="Genomic_DNA"/>
</dbReference>
<evidence type="ECO:0000256" key="2">
    <source>
        <dbReference type="ARBA" id="ARBA00022737"/>
    </source>
</evidence>
<dbReference type="Gene3D" id="2.10.70.10">
    <property type="entry name" value="Complement Module, domain 1"/>
    <property type="match status" value="2"/>
</dbReference>
<dbReference type="InterPro" id="IPR050350">
    <property type="entry name" value="Compl-Cell_Adhes-Reg"/>
</dbReference>
<evidence type="ECO:0000313" key="8">
    <source>
        <dbReference type="EMBL" id="GBM42000.1"/>
    </source>
</evidence>